<dbReference type="Pfam" id="PF01494">
    <property type="entry name" value="FAD_binding_3"/>
    <property type="match status" value="1"/>
</dbReference>
<dbReference type="AlphaFoldDB" id="A0A4R5YDV2"/>
<dbReference type="NCBIfam" id="NF005720">
    <property type="entry name" value="PRK07538.1"/>
    <property type="match status" value="1"/>
</dbReference>
<dbReference type="Gene3D" id="3.30.9.30">
    <property type="match status" value="1"/>
</dbReference>
<dbReference type="SUPFAM" id="SSF54373">
    <property type="entry name" value="FAD-linked reductases, C-terminal domain"/>
    <property type="match status" value="1"/>
</dbReference>
<dbReference type="Proteomes" id="UP000295163">
    <property type="component" value="Unassembled WGS sequence"/>
</dbReference>
<evidence type="ECO:0000256" key="2">
    <source>
        <dbReference type="ARBA" id="ARBA00023033"/>
    </source>
</evidence>
<accession>A0A4R5YDV2</accession>
<evidence type="ECO:0000259" key="3">
    <source>
        <dbReference type="Pfam" id="PF01494"/>
    </source>
</evidence>
<dbReference type="PANTHER" id="PTHR13789:SF268">
    <property type="entry name" value="5-METHYLPHENAZINE-1-CARBOXYLATE 1-MONOOXYGENASE"/>
    <property type="match status" value="1"/>
</dbReference>
<dbReference type="InterPro" id="IPR050493">
    <property type="entry name" value="FAD-dep_Monooxygenase_BioMet"/>
</dbReference>
<evidence type="ECO:0000256" key="1">
    <source>
        <dbReference type="ARBA" id="ARBA00023002"/>
    </source>
</evidence>
<comment type="caution">
    <text evidence="4">The sequence shown here is derived from an EMBL/GenBank/DDBJ whole genome shotgun (WGS) entry which is preliminary data.</text>
</comment>
<dbReference type="Gene3D" id="3.50.50.60">
    <property type="entry name" value="FAD/NAD(P)-binding domain"/>
    <property type="match status" value="1"/>
</dbReference>
<protein>
    <submittedName>
        <fullName evidence="4">Flavin-dependent oxidoreductase</fullName>
    </submittedName>
</protein>
<dbReference type="InterPro" id="IPR036188">
    <property type="entry name" value="FAD/NAD-bd_sf"/>
</dbReference>
<dbReference type="SUPFAM" id="SSF51905">
    <property type="entry name" value="FAD/NAD(P)-binding domain"/>
    <property type="match status" value="1"/>
</dbReference>
<dbReference type="PRINTS" id="PR00420">
    <property type="entry name" value="RNGMNOXGNASE"/>
</dbReference>
<gene>
    <name evidence="4" type="ORF">E2R59_09695</name>
</gene>
<dbReference type="GO" id="GO:0071949">
    <property type="term" value="F:FAD binding"/>
    <property type="evidence" value="ECO:0007669"/>
    <property type="project" value="InterPro"/>
</dbReference>
<sequence length="436" mass="47227">MTRAEQSPAATGPGQGPAPRVTVIGAGVGGLVLALELHRVGIPCRVYEAAPELRPLGVGINLLPHATAVLGRLGLEPALAAVGVTTREAVFYNRFGQFVHAEPAGRHAGYDSPQFSIHRGDLQQVLLDAVRDRLGEDAVVTDHRCESVDQDGAGAVARFTRTSDGAQLPDVRADVVVACDGVHSAVRRQFYPDEGEPRYSGVTMWRGTTVAPPFLTGASMARIGWLASGKMVVYPIRDVDDDGNQLVNWVAELEAPQRARRDWTREGRLEDFLGVFQDWTFDWLDVPALITGAETVLEYPMVDQDPLPRWTFGRVTLLGDAAHPMVPRGSNGAGQAVLDAHRLAELLAAGTGPLQALADYEAERLPRTSAVVLANRTSPPDTIIREVWERTGDRPFDRIEDVISAEEIAAISRRYQQIAGYSLDELRAADGPDRAG</sequence>
<proteinExistence type="predicted"/>
<evidence type="ECO:0000313" key="4">
    <source>
        <dbReference type="EMBL" id="TDL43082.1"/>
    </source>
</evidence>
<keyword evidence="2" id="KW-0503">Monooxygenase</keyword>
<organism evidence="4 5">
    <name type="scientific">Kocuria rosea</name>
    <name type="common">Deinococcus erythromyxa</name>
    <name type="synonym">Micrococcus rubens</name>
    <dbReference type="NCBI Taxonomy" id="1275"/>
    <lineage>
        <taxon>Bacteria</taxon>
        <taxon>Bacillati</taxon>
        <taxon>Actinomycetota</taxon>
        <taxon>Actinomycetes</taxon>
        <taxon>Micrococcales</taxon>
        <taxon>Micrococcaceae</taxon>
        <taxon>Kocuria</taxon>
    </lineage>
</organism>
<dbReference type="RefSeq" id="WP_133410340.1">
    <property type="nucleotide sequence ID" value="NZ_SMZT01000003.1"/>
</dbReference>
<dbReference type="GO" id="GO:0004497">
    <property type="term" value="F:monooxygenase activity"/>
    <property type="evidence" value="ECO:0007669"/>
    <property type="project" value="UniProtKB-KW"/>
</dbReference>
<dbReference type="EMBL" id="SMZT01000003">
    <property type="protein sequence ID" value="TDL43082.1"/>
    <property type="molecule type" value="Genomic_DNA"/>
</dbReference>
<dbReference type="PANTHER" id="PTHR13789">
    <property type="entry name" value="MONOOXYGENASE"/>
    <property type="match status" value="1"/>
</dbReference>
<feature type="domain" description="FAD-binding" evidence="3">
    <location>
        <begin position="21"/>
        <end position="372"/>
    </location>
</feature>
<dbReference type="GeneID" id="64347688"/>
<dbReference type="InterPro" id="IPR002938">
    <property type="entry name" value="FAD-bd"/>
</dbReference>
<evidence type="ECO:0000313" key="5">
    <source>
        <dbReference type="Proteomes" id="UP000295163"/>
    </source>
</evidence>
<name>A0A4R5YDV2_KOCRO</name>
<keyword evidence="1" id="KW-0560">Oxidoreductase</keyword>
<reference evidence="4 5" key="1">
    <citation type="submission" date="2019-03" db="EMBL/GenBank/DDBJ databases">
        <title>Genome Sequencing and Assembly of Various Microbes Isolated from Partially Reclaimed Soil and Acid Mine Drainage (AMD) Site.</title>
        <authorList>
            <person name="Steinbock B."/>
            <person name="Bechtold R."/>
            <person name="Sevigny J.L."/>
            <person name="Thomas D."/>
            <person name="Cuthill L.R."/>
            <person name="Aveiro Johannsen E.J."/>
            <person name="Thomas K."/>
            <person name="Ghosh A."/>
        </authorList>
    </citation>
    <scope>NUCLEOTIDE SEQUENCE [LARGE SCALE GENOMIC DNA]</scope>
    <source>
        <strain evidence="4 5">S-A3</strain>
    </source>
</reference>